<evidence type="ECO:0000256" key="1">
    <source>
        <dbReference type="ARBA" id="ARBA00008239"/>
    </source>
</evidence>
<dbReference type="Pfam" id="PF00183">
    <property type="entry name" value="HSP90"/>
    <property type="match status" value="1"/>
</dbReference>
<dbReference type="Gene3D" id="1.20.120.790">
    <property type="entry name" value="Heat shock protein 90, C-terminal domain"/>
    <property type="match status" value="1"/>
</dbReference>
<dbReference type="GeneID" id="17299021"/>
<feature type="binding site" evidence="5">
    <location>
        <position position="78"/>
    </location>
    <ligand>
        <name>ATP</name>
        <dbReference type="ChEBI" id="CHEBI:30616"/>
    </ligand>
</feature>
<dbReference type="HOGENOM" id="CLU_006684_1_3_1"/>
<dbReference type="GO" id="GO:0051082">
    <property type="term" value="F:unfolded protein binding"/>
    <property type="evidence" value="ECO:0007669"/>
    <property type="project" value="InterPro"/>
</dbReference>
<feature type="binding site" evidence="5">
    <location>
        <position position="18"/>
    </location>
    <ligand>
        <name>ATP</name>
        <dbReference type="ChEBI" id="CHEBI:30616"/>
    </ligand>
</feature>
<dbReference type="HAMAP" id="MF_00505">
    <property type="entry name" value="HSP90"/>
    <property type="match status" value="1"/>
</dbReference>
<sequence length="658" mass="74237">MDIIINSLYSDKDVFLRELVSNAADACDKKRFLAITENKSKQGSADNLEIRIQADKEQKKLIIEDSGVGMTKDELINNLGRIAQSGTKQFAEMLKKNKGDSAANLIGQFGVGFYSGFLVANKMTVISKGLNDEQGRSYRWESEAGSSYTISEVEGESGIEGNSGTRIELTLREDADEYLDDMKIKALVQRYSEFINFPIKVFTTKTTYEQVEDEEANKDLKEGETPKKKTIPVTKQEWEVQNKQQPLWMRPPSQVTAEQYEEFYKSTFKAFDKPLTLSHFSLEGQVEFRALLYVPSMLPFELGSNMFDENAGNMRLYVKRVFINDKFTELCPRWLKFVKGVIDSEDLPLNVGREILQKSSVLRVVSRRIVKKSLDMFNDIKGKGGEDWDTFQKQFGKYLKVGVIEDNEHRKDIGELITFGSSASKGNLTTLGEYVSRMKEGQQYIYYVSGDGRAQCEMSPALEKVKSNGYEVMYCVEPLDELCMMELKEVDGPEDKKIEIIDLGRDTVKGIDDSEDKKEEKQEKEKSFDQVLKFLTDTLGQKRVSKVEISLSLSDSPSTLAQAQYGMSPQMQKYMKARAVAMGEEADWSGNSGQAAILQVNPNHPILISLKDKLDAGEPGEDEKRVASLLFHVAQLRGGYDITEGDKFASLVTELLAK</sequence>
<evidence type="ECO:0000313" key="8">
    <source>
        <dbReference type="EnsemblProtists" id="EKX42297"/>
    </source>
</evidence>
<dbReference type="PANTHER" id="PTHR11528">
    <property type="entry name" value="HEAT SHOCK PROTEIN 90 FAMILY MEMBER"/>
    <property type="match status" value="1"/>
</dbReference>
<dbReference type="STRING" id="905079.L1J1Z1"/>
<dbReference type="SUPFAM" id="SSF55874">
    <property type="entry name" value="ATPase domain of HSP90 chaperone/DNA topoisomerase II/histidine kinase"/>
    <property type="match status" value="1"/>
</dbReference>
<keyword evidence="4" id="KW-0143">Chaperone</keyword>
<accession>L1J1Z1</accession>
<dbReference type="EMBL" id="JH993017">
    <property type="protein sequence ID" value="EKX42297.1"/>
    <property type="molecule type" value="Genomic_DNA"/>
</dbReference>
<dbReference type="PRINTS" id="PR00775">
    <property type="entry name" value="HEATSHOCK90"/>
</dbReference>
<dbReference type="Gene3D" id="3.30.230.80">
    <property type="match status" value="1"/>
</dbReference>
<keyword evidence="9" id="KW-1185">Reference proteome</keyword>
<gene>
    <name evidence="7" type="ORF">GUITHDRAFT_95701</name>
</gene>
<evidence type="ECO:0008006" key="10">
    <source>
        <dbReference type="Google" id="ProtNLM"/>
    </source>
</evidence>
<dbReference type="Pfam" id="PF13589">
    <property type="entry name" value="HATPase_c_3"/>
    <property type="match status" value="1"/>
</dbReference>
<dbReference type="AlphaFoldDB" id="L1J1Z1"/>
<evidence type="ECO:0000313" key="9">
    <source>
        <dbReference type="Proteomes" id="UP000011087"/>
    </source>
</evidence>
<feature type="compositionally biased region" description="Basic and acidic residues" evidence="6">
    <location>
        <begin position="217"/>
        <end position="227"/>
    </location>
</feature>
<dbReference type="CDD" id="cd16927">
    <property type="entry name" value="HATPase_Hsp90-like"/>
    <property type="match status" value="1"/>
</dbReference>
<dbReference type="GO" id="GO:0016887">
    <property type="term" value="F:ATP hydrolysis activity"/>
    <property type="evidence" value="ECO:0007669"/>
    <property type="project" value="InterPro"/>
</dbReference>
<dbReference type="KEGG" id="gtt:GUITHDRAFT_95701"/>
<dbReference type="InterPro" id="IPR037196">
    <property type="entry name" value="HSP90_C"/>
</dbReference>
<dbReference type="NCBIfam" id="NF003555">
    <property type="entry name" value="PRK05218.1"/>
    <property type="match status" value="1"/>
</dbReference>
<evidence type="ECO:0000256" key="2">
    <source>
        <dbReference type="ARBA" id="ARBA00022741"/>
    </source>
</evidence>
<dbReference type="OrthoDB" id="28737at2759"/>
<comment type="similarity">
    <text evidence="1">Belongs to the heat shock protein 90 family.</text>
</comment>
<organism evidence="7">
    <name type="scientific">Guillardia theta (strain CCMP2712)</name>
    <name type="common">Cryptophyte</name>
    <dbReference type="NCBI Taxonomy" id="905079"/>
    <lineage>
        <taxon>Eukaryota</taxon>
        <taxon>Cryptophyceae</taxon>
        <taxon>Pyrenomonadales</taxon>
        <taxon>Geminigeraceae</taxon>
        <taxon>Guillardia</taxon>
    </lineage>
</organism>
<dbReference type="Gene3D" id="3.30.565.10">
    <property type="entry name" value="Histidine kinase-like ATPase, C-terminal domain"/>
    <property type="match status" value="1"/>
</dbReference>
<dbReference type="OMA" id="EINPNHY"/>
<feature type="binding site" evidence="5">
    <location>
        <begin position="85"/>
        <end position="86"/>
    </location>
    <ligand>
        <name>ATP</name>
        <dbReference type="ChEBI" id="CHEBI:30616"/>
    </ligand>
</feature>
<dbReference type="InterPro" id="IPR001404">
    <property type="entry name" value="Hsp90_fam"/>
</dbReference>
<dbReference type="InterPro" id="IPR019805">
    <property type="entry name" value="Heat_shock_protein_90_CS"/>
</dbReference>
<keyword evidence="3 5" id="KW-0067">ATP-binding</keyword>
<keyword evidence="2 5" id="KW-0547">Nucleotide-binding</keyword>
<dbReference type="eggNOG" id="KOG0020">
    <property type="taxonomic scope" value="Eukaryota"/>
</dbReference>
<feature type="binding site" evidence="5">
    <location>
        <position position="22"/>
    </location>
    <ligand>
        <name>ATP</name>
        <dbReference type="ChEBI" id="CHEBI:30616"/>
    </ligand>
</feature>
<feature type="binding site" evidence="5">
    <location>
        <position position="65"/>
    </location>
    <ligand>
        <name>ATP</name>
        <dbReference type="ChEBI" id="CHEBI:30616"/>
    </ligand>
</feature>
<dbReference type="RefSeq" id="XP_005829277.1">
    <property type="nucleotide sequence ID" value="XM_005829220.1"/>
</dbReference>
<dbReference type="Proteomes" id="UP000011087">
    <property type="component" value="Unassembled WGS sequence"/>
</dbReference>
<dbReference type="InterPro" id="IPR020575">
    <property type="entry name" value="Hsp90_N"/>
</dbReference>
<feature type="binding site" evidence="5">
    <location>
        <begin position="108"/>
        <end position="113"/>
    </location>
    <ligand>
        <name>ATP</name>
        <dbReference type="ChEBI" id="CHEBI:30616"/>
    </ligand>
</feature>
<dbReference type="InterPro" id="IPR020568">
    <property type="entry name" value="Ribosomal_Su5_D2-typ_SF"/>
</dbReference>
<evidence type="ECO:0000313" key="7">
    <source>
        <dbReference type="EMBL" id="EKX42297.1"/>
    </source>
</evidence>
<reference evidence="9" key="2">
    <citation type="submission" date="2012-11" db="EMBL/GenBank/DDBJ databases">
        <authorList>
            <person name="Kuo A."/>
            <person name="Curtis B.A."/>
            <person name="Tanifuji G."/>
            <person name="Burki F."/>
            <person name="Gruber A."/>
            <person name="Irimia M."/>
            <person name="Maruyama S."/>
            <person name="Arias M.C."/>
            <person name="Ball S.G."/>
            <person name="Gile G.H."/>
            <person name="Hirakawa Y."/>
            <person name="Hopkins J.F."/>
            <person name="Rensing S.A."/>
            <person name="Schmutz J."/>
            <person name="Symeonidi A."/>
            <person name="Elias M."/>
            <person name="Eveleigh R.J."/>
            <person name="Herman E.K."/>
            <person name="Klute M.J."/>
            <person name="Nakayama T."/>
            <person name="Obornik M."/>
            <person name="Reyes-Prieto A."/>
            <person name="Armbrust E.V."/>
            <person name="Aves S.J."/>
            <person name="Beiko R.G."/>
            <person name="Coutinho P."/>
            <person name="Dacks J.B."/>
            <person name="Durnford D.G."/>
            <person name="Fast N.M."/>
            <person name="Green B.R."/>
            <person name="Grisdale C."/>
            <person name="Hempe F."/>
            <person name="Henrissat B."/>
            <person name="Hoppner M.P."/>
            <person name="Ishida K.-I."/>
            <person name="Kim E."/>
            <person name="Koreny L."/>
            <person name="Kroth P.G."/>
            <person name="Liu Y."/>
            <person name="Malik S.-B."/>
            <person name="Maier U.G."/>
            <person name="McRose D."/>
            <person name="Mock T."/>
            <person name="Neilson J.A."/>
            <person name="Onodera N.T."/>
            <person name="Poole A.M."/>
            <person name="Pritham E.J."/>
            <person name="Richards T.A."/>
            <person name="Rocap G."/>
            <person name="Roy S.W."/>
            <person name="Sarai C."/>
            <person name="Schaack S."/>
            <person name="Shirato S."/>
            <person name="Slamovits C.H."/>
            <person name="Spencer D.F."/>
            <person name="Suzuki S."/>
            <person name="Worden A.Z."/>
            <person name="Zauner S."/>
            <person name="Barry K."/>
            <person name="Bell C."/>
            <person name="Bharti A.K."/>
            <person name="Crow J.A."/>
            <person name="Grimwood J."/>
            <person name="Kramer R."/>
            <person name="Lindquist E."/>
            <person name="Lucas S."/>
            <person name="Salamov A."/>
            <person name="McFadden G.I."/>
            <person name="Lane C.E."/>
            <person name="Keeling P.J."/>
            <person name="Gray M.W."/>
            <person name="Grigoriev I.V."/>
            <person name="Archibald J.M."/>
        </authorList>
    </citation>
    <scope>NUCLEOTIDE SEQUENCE</scope>
    <source>
        <strain evidence="9">CCMP2712</strain>
    </source>
</reference>
<dbReference type="Gene3D" id="3.40.50.11260">
    <property type="match status" value="1"/>
</dbReference>
<dbReference type="SUPFAM" id="SSF110942">
    <property type="entry name" value="HSP90 C-terminal domain"/>
    <property type="match status" value="1"/>
</dbReference>
<name>L1J1Z1_GUITC</name>
<dbReference type="PROSITE" id="PS00298">
    <property type="entry name" value="HSP90"/>
    <property type="match status" value="1"/>
</dbReference>
<dbReference type="SUPFAM" id="SSF54211">
    <property type="entry name" value="Ribosomal protein S5 domain 2-like"/>
    <property type="match status" value="1"/>
</dbReference>
<dbReference type="FunFam" id="3.30.565.10:FF:000005">
    <property type="entry name" value="Heat shock protein 90"/>
    <property type="match status" value="1"/>
</dbReference>
<dbReference type="PIRSF" id="PIRSF002583">
    <property type="entry name" value="Hsp90"/>
    <property type="match status" value="1"/>
</dbReference>
<feature type="binding site" evidence="5">
    <location>
        <position position="165"/>
    </location>
    <ligand>
        <name>ATP</name>
        <dbReference type="ChEBI" id="CHEBI:30616"/>
    </ligand>
</feature>
<dbReference type="GO" id="GO:0005524">
    <property type="term" value="F:ATP binding"/>
    <property type="evidence" value="ECO:0007669"/>
    <property type="project" value="UniProtKB-KW"/>
</dbReference>
<reference evidence="7 9" key="1">
    <citation type="journal article" date="2012" name="Nature">
        <title>Algal genomes reveal evolutionary mosaicism and the fate of nucleomorphs.</title>
        <authorList>
            <consortium name="DOE Joint Genome Institute"/>
            <person name="Curtis B.A."/>
            <person name="Tanifuji G."/>
            <person name="Burki F."/>
            <person name="Gruber A."/>
            <person name="Irimia M."/>
            <person name="Maruyama S."/>
            <person name="Arias M.C."/>
            <person name="Ball S.G."/>
            <person name="Gile G.H."/>
            <person name="Hirakawa Y."/>
            <person name="Hopkins J.F."/>
            <person name="Kuo A."/>
            <person name="Rensing S.A."/>
            <person name="Schmutz J."/>
            <person name="Symeonidi A."/>
            <person name="Elias M."/>
            <person name="Eveleigh R.J."/>
            <person name="Herman E.K."/>
            <person name="Klute M.J."/>
            <person name="Nakayama T."/>
            <person name="Obornik M."/>
            <person name="Reyes-Prieto A."/>
            <person name="Armbrust E.V."/>
            <person name="Aves S.J."/>
            <person name="Beiko R.G."/>
            <person name="Coutinho P."/>
            <person name="Dacks J.B."/>
            <person name="Durnford D.G."/>
            <person name="Fast N.M."/>
            <person name="Green B.R."/>
            <person name="Grisdale C.J."/>
            <person name="Hempel F."/>
            <person name="Henrissat B."/>
            <person name="Hoppner M.P."/>
            <person name="Ishida K."/>
            <person name="Kim E."/>
            <person name="Koreny L."/>
            <person name="Kroth P.G."/>
            <person name="Liu Y."/>
            <person name="Malik S.B."/>
            <person name="Maier U.G."/>
            <person name="McRose D."/>
            <person name="Mock T."/>
            <person name="Neilson J.A."/>
            <person name="Onodera N.T."/>
            <person name="Poole A.M."/>
            <person name="Pritham E.J."/>
            <person name="Richards T.A."/>
            <person name="Rocap G."/>
            <person name="Roy S.W."/>
            <person name="Sarai C."/>
            <person name="Schaack S."/>
            <person name="Shirato S."/>
            <person name="Slamovits C.H."/>
            <person name="Spencer D.F."/>
            <person name="Suzuki S."/>
            <person name="Worden A.Z."/>
            <person name="Zauner S."/>
            <person name="Barry K."/>
            <person name="Bell C."/>
            <person name="Bharti A.K."/>
            <person name="Crow J.A."/>
            <person name="Grimwood J."/>
            <person name="Kramer R."/>
            <person name="Lindquist E."/>
            <person name="Lucas S."/>
            <person name="Salamov A."/>
            <person name="McFadden G.I."/>
            <person name="Lane C.E."/>
            <person name="Keeling P.J."/>
            <person name="Gray M.W."/>
            <person name="Grigoriev I.V."/>
            <person name="Archibald J.M."/>
        </authorList>
    </citation>
    <scope>NUCLEOTIDE SEQUENCE</scope>
    <source>
        <strain evidence="7 9">CCMP2712</strain>
    </source>
</reference>
<evidence type="ECO:0000256" key="4">
    <source>
        <dbReference type="ARBA" id="ARBA00023186"/>
    </source>
</evidence>
<evidence type="ECO:0000256" key="3">
    <source>
        <dbReference type="ARBA" id="ARBA00022840"/>
    </source>
</evidence>
<evidence type="ECO:0000256" key="6">
    <source>
        <dbReference type="SAM" id="MobiDB-lite"/>
    </source>
</evidence>
<protein>
    <recommendedName>
        <fullName evidence="10">Histidine kinase/HSP90-like ATPase domain-containing protein</fullName>
    </recommendedName>
</protein>
<dbReference type="EnsemblProtists" id="EKX42297">
    <property type="protein sequence ID" value="EKX42297"/>
    <property type="gene ID" value="GUITHDRAFT_95701"/>
</dbReference>
<dbReference type="PaxDb" id="55529-EKX42297"/>
<proteinExistence type="inferred from homology"/>
<evidence type="ECO:0000256" key="5">
    <source>
        <dbReference type="PIRSR" id="PIRSR002583-1"/>
    </source>
</evidence>
<dbReference type="InterPro" id="IPR036890">
    <property type="entry name" value="HATPase_C_sf"/>
</dbReference>
<reference evidence="8" key="3">
    <citation type="submission" date="2016-03" db="UniProtKB">
        <authorList>
            <consortium name="EnsemblProtists"/>
        </authorList>
    </citation>
    <scope>IDENTIFICATION</scope>
</reference>
<dbReference type="GO" id="GO:0140662">
    <property type="term" value="F:ATP-dependent protein folding chaperone"/>
    <property type="evidence" value="ECO:0007669"/>
    <property type="project" value="InterPro"/>
</dbReference>
<feature type="region of interest" description="Disordered" evidence="6">
    <location>
        <begin position="214"/>
        <end position="235"/>
    </location>
</feature>
<feature type="binding site" evidence="5">
    <location>
        <position position="353"/>
    </location>
    <ligand>
        <name>ATP</name>
        <dbReference type="ChEBI" id="CHEBI:30616"/>
    </ligand>
</feature>
<feature type="binding site" evidence="5">
    <location>
        <position position="70"/>
    </location>
    <ligand>
        <name>ATP</name>
        <dbReference type="ChEBI" id="CHEBI:30616"/>
    </ligand>
</feature>